<name>A0A225VKR6_9STRA</name>
<comment type="caution">
    <text evidence="1">The sequence shown here is derived from an EMBL/GenBank/DDBJ whole genome shotgun (WGS) entry which is preliminary data.</text>
</comment>
<proteinExistence type="predicted"/>
<reference evidence="2" key="1">
    <citation type="submission" date="2017-03" db="EMBL/GenBank/DDBJ databases">
        <title>Phytopthora megakarya and P. palmivora, two closely related causual agents of cacao black pod achieved similar genome size and gene model numbers by different mechanisms.</title>
        <authorList>
            <person name="Ali S."/>
            <person name="Shao J."/>
            <person name="Larry D.J."/>
            <person name="Kronmiller B."/>
            <person name="Shen D."/>
            <person name="Strem M.D."/>
            <person name="Melnick R.L."/>
            <person name="Guiltinan M.J."/>
            <person name="Tyler B.M."/>
            <person name="Meinhardt L.W."/>
            <person name="Bailey B.A."/>
        </authorList>
    </citation>
    <scope>NUCLEOTIDE SEQUENCE [LARGE SCALE GENOMIC DNA]</scope>
    <source>
        <strain evidence="2">zdho120</strain>
    </source>
</reference>
<dbReference type="EMBL" id="NBNE01004313">
    <property type="protein sequence ID" value="OWZ05674.1"/>
    <property type="molecule type" value="Genomic_DNA"/>
</dbReference>
<keyword evidence="2" id="KW-1185">Reference proteome</keyword>
<gene>
    <name evidence="1" type="ORF">PHMEG_00022194</name>
</gene>
<protein>
    <submittedName>
        <fullName evidence="1">Uncharacterized protein</fullName>
    </submittedName>
</protein>
<sequence>MDGSDTDLCILYPTRRSYLRIRCDGKERKMIQACKKPRNEALVTSRSTWGNEWPQVGSSDLTHVSCWLDNKSAVSWYNTLSSKNPYSQELSRIISAVEAQFGIRVSAAHLAGAQKP</sequence>
<accession>A0A225VKR6</accession>
<dbReference type="Proteomes" id="UP000198211">
    <property type="component" value="Unassembled WGS sequence"/>
</dbReference>
<evidence type="ECO:0000313" key="1">
    <source>
        <dbReference type="EMBL" id="OWZ05674.1"/>
    </source>
</evidence>
<dbReference type="AlphaFoldDB" id="A0A225VKR6"/>
<evidence type="ECO:0000313" key="2">
    <source>
        <dbReference type="Proteomes" id="UP000198211"/>
    </source>
</evidence>
<dbReference type="OrthoDB" id="125406at2759"/>
<organism evidence="1 2">
    <name type="scientific">Phytophthora megakarya</name>
    <dbReference type="NCBI Taxonomy" id="4795"/>
    <lineage>
        <taxon>Eukaryota</taxon>
        <taxon>Sar</taxon>
        <taxon>Stramenopiles</taxon>
        <taxon>Oomycota</taxon>
        <taxon>Peronosporomycetes</taxon>
        <taxon>Peronosporales</taxon>
        <taxon>Peronosporaceae</taxon>
        <taxon>Phytophthora</taxon>
    </lineage>
</organism>